<sequence>MHCSEAIHWLYELMHARISDRFSENVPHAPFGGMTLDEKYHDEGRAYMKFMRSFSDYSWRSLSFPSDILNVFLGILSNFMSRKNPIYHVWGVPVVLTHNEWSFKLNWQHSHPCKRRPGFPSWSWAGWTGPVLSGEPFLLGGRNHFAIRLEKDSRGDRAETVDLQDFAKRHDIFSAYATSLPFL</sequence>
<dbReference type="PANTHER" id="PTHR33112:SF1">
    <property type="entry name" value="HETEROKARYON INCOMPATIBILITY DOMAIN-CONTAINING PROTEIN"/>
    <property type="match status" value="1"/>
</dbReference>
<accession>A0AAD9W9I8</accession>
<dbReference type="Proteomes" id="UP001265746">
    <property type="component" value="Unassembled WGS sequence"/>
</dbReference>
<dbReference type="PANTHER" id="PTHR33112">
    <property type="entry name" value="DOMAIN PROTEIN, PUTATIVE-RELATED"/>
    <property type="match status" value="1"/>
</dbReference>
<reference evidence="1" key="1">
    <citation type="submission" date="2023-06" db="EMBL/GenBank/DDBJ databases">
        <authorList>
            <person name="Noh H."/>
        </authorList>
    </citation>
    <scope>NUCLEOTIDE SEQUENCE</scope>
    <source>
        <strain evidence="1">DUCC20226</strain>
    </source>
</reference>
<dbReference type="EMBL" id="JAUJFL010000001">
    <property type="protein sequence ID" value="KAK2613144.1"/>
    <property type="molecule type" value="Genomic_DNA"/>
</dbReference>
<keyword evidence="2" id="KW-1185">Reference proteome</keyword>
<gene>
    <name evidence="1" type="ORF">N8I77_000072</name>
</gene>
<proteinExistence type="predicted"/>
<evidence type="ECO:0000313" key="2">
    <source>
        <dbReference type="Proteomes" id="UP001265746"/>
    </source>
</evidence>
<dbReference type="AlphaFoldDB" id="A0AAD9W9I8"/>
<protein>
    <submittedName>
        <fullName evidence="1">Uncharacterized protein</fullName>
    </submittedName>
</protein>
<name>A0AAD9W9I8_PHOAM</name>
<organism evidence="1 2">
    <name type="scientific">Phomopsis amygdali</name>
    <name type="common">Fusicoccum amygdali</name>
    <dbReference type="NCBI Taxonomy" id="1214568"/>
    <lineage>
        <taxon>Eukaryota</taxon>
        <taxon>Fungi</taxon>
        <taxon>Dikarya</taxon>
        <taxon>Ascomycota</taxon>
        <taxon>Pezizomycotina</taxon>
        <taxon>Sordariomycetes</taxon>
        <taxon>Sordariomycetidae</taxon>
        <taxon>Diaporthales</taxon>
        <taxon>Diaporthaceae</taxon>
        <taxon>Diaporthe</taxon>
    </lineage>
</organism>
<evidence type="ECO:0000313" key="1">
    <source>
        <dbReference type="EMBL" id="KAK2613144.1"/>
    </source>
</evidence>
<comment type="caution">
    <text evidence="1">The sequence shown here is derived from an EMBL/GenBank/DDBJ whole genome shotgun (WGS) entry which is preliminary data.</text>
</comment>